<dbReference type="Proteomes" id="UP000016927">
    <property type="component" value="Unassembled WGS sequence"/>
</dbReference>
<accession>R0KRK1</accession>
<evidence type="ECO:0000313" key="1">
    <source>
        <dbReference type="EMBL" id="EOB12842.1"/>
    </source>
</evidence>
<name>R0KRK1_NOSB1</name>
<sequence length="332" mass="39318">MNLFTIISIFVLTLMGNLLNIREVLLFKKDLWKDGLNQSKVDNEYLIRVIISVKSKNHSSFNACYSKNDGYYLKYNAQTYTVVKYCIENYITSNSNTFETHKNFLKIQYLFCVIPDRNHLYFNDSNSSSEFDGFNDEEKCIENIYLTYKWLQRTLECDAAGISLKNNEIELRLFNIMQLFIGFVKVKLVRIDEYLVKLNEKGFNNKIEESKSFNLFYFKDFSECILNFSKYVKALNCFNLDNDSNSDLNSTKNDNVDKDMKTSLKVSEFLDYINNKFYEDHEELKSSQLSLNIVQKNFRLMFEKCLDHIKDRLIHRNVMLPITGDFTINYYC</sequence>
<dbReference type="HOGENOM" id="CLU_837019_0_0_1"/>
<proteinExistence type="predicted"/>
<dbReference type="VEuPathDB" id="MicrosporidiaDB:NBO_359g0001"/>
<reference evidence="1 2" key="1">
    <citation type="journal article" date="2013" name="BMC Genomics">
        <title>Comparative genomics of parasitic silkworm microsporidia reveal an association between genome expansion and host adaptation.</title>
        <authorList>
            <person name="Pan G."/>
            <person name="Xu J."/>
            <person name="Li T."/>
            <person name="Xia Q."/>
            <person name="Liu S.L."/>
            <person name="Zhang G."/>
            <person name="Li S."/>
            <person name="Li C."/>
            <person name="Liu H."/>
            <person name="Yang L."/>
            <person name="Liu T."/>
            <person name="Zhang X."/>
            <person name="Wu Z."/>
            <person name="Fan W."/>
            <person name="Dang X."/>
            <person name="Xiang H."/>
            <person name="Tao M."/>
            <person name="Li Y."/>
            <person name="Hu J."/>
            <person name="Li Z."/>
            <person name="Lin L."/>
            <person name="Luo J."/>
            <person name="Geng L."/>
            <person name="Wang L."/>
            <person name="Long M."/>
            <person name="Wan Y."/>
            <person name="He N."/>
            <person name="Zhang Z."/>
            <person name="Lu C."/>
            <person name="Keeling P.J."/>
            <person name="Wang J."/>
            <person name="Xiang Z."/>
            <person name="Zhou Z."/>
        </authorList>
    </citation>
    <scope>NUCLEOTIDE SEQUENCE [LARGE SCALE GENOMIC DNA]</scope>
    <source>
        <strain evidence="2">CQ1 / CVCC 102059</strain>
    </source>
</reference>
<evidence type="ECO:0000313" key="2">
    <source>
        <dbReference type="Proteomes" id="UP000016927"/>
    </source>
</evidence>
<protein>
    <submittedName>
        <fullName evidence="1">Uncharacterized protein</fullName>
    </submittedName>
</protein>
<keyword evidence="2" id="KW-1185">Reference proteome</keyword>
<dbReference type="AlphaFoldDB" id="R0KRK1"/>
<gene>
    <name evidence="1" type="ORF">NBO_359g0001</name>
</gene>
<organism evidence="1 2">
    <name type="scientific">Nosema bombycis (strain CQ1 / CVCC 102059)</name>
    <name type="common">Microsporidian parasite</name>
    <name type="synonym">Pebrine of silkworm</name>
    <dbReference type="NCBI Taxonomy" id="578461"/>
    <lineage>
        <taxon>Eukaryota</taxon>
        <taxon>Fungi</taxon>
        <taxon>Fungi incertae sedis</taxon>
        <taxon>Microsporidia</taxon>
        <taxon>Nosematidae</taxon>
        <taxon>Nosema</taxon>
    </lineage>
</organism>
<dbReference type="EMBL" id="KB909267">
    <property type="protein sequence ID" value="EOB12842.1"/>
    <property type="molecule type" value="Genomic_DNA"/>
</dbReference>